<dbReference type="RefSeq" id="WP_264793234.1">
    <property type="nucleotide sequence ID" value="NZ_AP026867.1"/>
</dbReference>
<accession>A0A915YFM6</accession>
<sequence>MQSIRTEIIIHAPIQSVWDILTNFEAYPSWNPFIIRIKGDLNLGAVLATTLINNGKENHFTPQITALQKEQQFEWLGKLPLGMFNGNHYFHLEKIDAQNTRLIHGERFSGWLSGLILYLIKEETIRGFEAMNKALKNKAEQ</sequence>
<evidence type="ECO:0000313" key="2">
    <source>
        <dbReference type="Proteomes" id="UP001060919"/>
    </source>
</evidence>
<dbReference type="Proteomes" id="UP001060919">
    <property type="component" value="Chromosome"/>
</dbReference>
<dbReference type="PANTHER" id="PTHR36166:SF1">
    <property type="entry name" value="SRPBCC DOMAIN-CONTAINING PROTEIN"/>
    <property type="match status" value="1"/>
</dbReference>
<dbReference type="InterPro" id="IPR019587">
    <property type="entry name" value="Polyketide_cyclase/dehydratase"/>
</dbReference>
<dbReference type="CDD" id="cd07822">
    <property type="entry name" value="SRPBCC_4"/>
    <property type="match status" value="1"/>
</dbReference>
<dbReference type="EMBL" id="AP026867">
    <property type="protein sequence ID" value="BDS12121.1"/>
    <property type="molecule type" value="Genomic_DNA"/>
</dbReference>
<dbReference type="AlphaFoldDB" id="A0A915YFM6"/>
<dbReference type="InterPro" id="IPR023393">
    <property type="entry name" value="START-like_dom_sf"/>
</dbReference>
<dbReference type="Pfam" id="PF10604">
    <property type="entry name" value="Polyketide_cyc2"/>
    <property type="match status" value="1"/>
</dbReference>
<organism evidence="1 2">
    <name type="scientific">Aureispira anguillae</name>
    <dbReference type="NCBI Taxonomy" id="2864201"/>
    <lineage>
        <taxon>Bacteria</taxon>
        <taxon>Pseudomonadati</taxon>
        <taxon>Bacteroidota</taxon>
        <taxon>Saprospiria</taxon>
        <taxon>Saprospirales</taxon>
        <taxon>Saprospiraceae</taxon>
        <taxon>Aureispira</taxon>
    </lineage>
</organism>
<dbReference type="PANTHER" id="PTHR36166">
    <property type="entry name" value="CHROMOSOME 9, WHOLE GENOME SHOTGUN SEQUENCE"/>
    <property type="match status" value="1"/>
</dbReference>
<protein>
    <submittedName>
        <fullName evidence="1">SRPBCC domain-containing protein</fullName>
    </submittedName>
</protein>
<name>A0A915YFM6_9BACT</name>
<proteinExistence type="predicted"/>
<dbReference type="KEGG" id="aup:AsAng_0028360"/>
<reference evidence="1" key="1">
    <citation type="submission" date="2022-09" db="EMBL/GenBank/DDBJ databases">
        <title>Aureispira anguillicida sp. nov., isolated from Leptocephalus of Japanese eel Anguilla japonica.</title>
        <authorList>
            <person name="Yuasa K."/>
            <person name="Mekata T."/>
            <person name="Ikunari K."/>
        </authorList>
    </citation>
    <scope>NUCLEOTIDE SEQUENCE</scope>
    <source>
        <strain evidence="1">EL160426</strain>
    </source>
</reference>
<keyword evidence="2" id="KW-1185">Reference proteome</keyword>
<dbReference type="Gene3D" id="3.30.530.20">
    <property type="match status" value="1"/>
</dbReference>
<gene>
    <name evidence="1" type="ORF">AsAng_0028360</name>
</gene>
<evidence type="ECO:0000313" key="1">
    <source>
        <dbReference type="EMBL" id="BDS12121.1"/>
    </source>
</evidence>
<dbReference type="SUPFAM" id="SSF55961">
    <property type="entry name" value="Bet v1-like"/>
    <property type="match status" value="1"/>
</dbReference>